<dbReference type="SMART" id="SM00257">
    <property type="entry name" value="LysM"/>
    <property type="match status" value="1"/>
</dbReference>
<dbReference type="InterPro" id="IPR004843">
    <property type="entry name" value="Calcineurin-like_PHP"/>
</dbReference>
<dbReference type="InterPro" id="IPR036779">
    <property type="entry name" value="LysM_dom_sf"/>
</dbReference>
<keyword evidence="1" id="KW-0732">Signal</keyword>
<dbReference type="Gene3D" id="3.10.350.10">
    <property type="entry name" value="LysM domain"/>
    <property type="match status" value="1"/>
</dbReference>
<reference evidence="3 4" key="1">
    <citation type="submission" date="2020-11" db="EMBL/GenBank/DDBJ databases">
        <title>Fusibacter basophilias sp. nov.</title>
        <authorList>
            <person name="Qiu D."/>
        </authorList>
    </citation>
    <scope>NUCLEOTIDE SEQUENCE [LARGE SCALE GENOMIC DNA]</scope>
    <source>
        <strain evidence="3 4">Q10-2</strain>
    </source>
</reference>
<comment type="caution">
    <text evidence="3">The sequence shown here is derived from an EMBL/GenBank/DDBJ whole genome shotgun (WGS) entry which is preliminary data.</text>
</comment>
<dbReference type="SUPFAM" id="SSF54106">
    <property type="entry name" value="LysM domain"/>
    <property type="match status" value="1"/>
</dbReference>
<dbReference type="InterPro" id="IPR015914">
    <property type="entry name" value="PAPs_N"/>
</dbReference>
<dbReference type="Gene3D" id="2.60.120.260">
    <property type="entry name" value="Galactose-binding domain-like"/>
    <property type="match status" value="2"/>
</dbReference>
<name>A0ABR9ZR14_9FIRM</name>
<dbReference type="EMBL" id="JADKNH010000002">
    <property type="protein sequence ID" value="MBF4692385.1"/>
    <property type="molecule type" value="Genomic_DNA"/>
</dbReference>
<protein>
    <submittedName>
        <fullName evidence="3">Metallophosphoesterase</fullName>
    </submittedName>
</protein>
<dbReference type="CDD" id="cd00118">
    <property type="entry name" value="LysM"/>
    <property type="match status" value="1"/>
</dbReference>
<evidence type="ECO:0000313" key="3">
    <source>
        <dbReference type="EMBL" id="MBF4692385.1"/>
    </source>
</evidence>
<dbReference type="Pfam" id="PF16656">
    <property type="entry name" value="Pur_ac_phosph_N"/>
    <property type="match status" value="1"/>
</dbReference>
<proteinExistence type="predicted"/>
<sequence>MNLWRKIVALCLVIMVAVGTFGVNNIVMATEDSSVFIKKDADWKYLDNGIDLGTTWRDINFDDTSWKVGKAPLGYGDDFSETDPTLPLETKVSFGDNAESKYMTTYFRGIANIDQIEKYAAVEVYIHVDDAAVVYVNGVEAFRRGIKDSEKVVYSTPGKFKPKEETLTLPISLFNNGVNTVAVEVHQDGGDSSDLWFEMSMKGIQADKTILKKDAEWQYLDTGKALGKDWISENYDDSSWKKGKAPLGYGDDFSETDPTLPLATQVDYGSDAENKHMTTYFRKTIDAGVISGYAELETYIHVDDGAVVYVNGKELFRRGIADDVNIEYVTPAKFKPKEETIKIPVSALRDGKNTIAVEVHQDGGDSSDLWFEMSMKALSSASAGEKEIIVPDPSAVKGDVQKVAVTFFGDTTSARGFTWYTTLASANSDVQVVEQTNEHPNFEKALKFKGNYTVSTHAPNFPMAVVHKANATGLKAGTTYAYRVGDESLNLWSDIGTFETANTTGAFTFIDIADTQAKSEDECILSGETIKKAFETIEDAKFIAINGDIVDTGLNETQWDNMFKYSKDNFMNTTILPAAGNHEEQKNAFIEHFNVPSPVGASTETGAYYSVDYAGTHFIVLNTNEDSKEFADLTPAQVDWLKADASAAKKAGAKWIILIMHKGPYTTSNHASDDDIMGDNGVRTLIAPLLASLDVDFVLQGHDHIYARTQPIADGKAVAASISKKNLNGQSIDYYNQPEGTIYMIPATAGPKVYYRNKEMDSTYYDLFALADENHAATYGPDASDSSRPVRSQIQNFVGITVDADQLTAVVYEIDQSKNEGKPYIVDQFGISKATVTNLKNSQLTYIVVPGDALWKIAKKYGTTVEAILKSNIGNIKNPNLIQVGQSLVIPN</sequence>
<feature type="domain" description="LysM" evidence="2">
    <location>
        <begin position="844"/>
        <end position="890"/>
    </location>
</feature>
<dbReference type="Gene3D" id="3.60.21.10">
    <property type="match status" value="1"/>
</dbReference>
<dbReference type="Pfam" id="PF00149">
    <property type="entry name" value="Metallophos"/>
    <property type="match status" value="1"/>
</dbReference>
<dbReference type="PANTHER" id="PTHR45867">
    <property type="entry name" value="PURPLE ACID PHOSPHATASE"/>
    <property type="match status" value="1"/>
</dbReference>
<keyword evidence="4" id="KW-1185">Reference proteome</keyword>
<dbReference type="Pfam" id="PF01476">
    <property type="entry name" value="LysM"/>
    <property type="match status" value="1"/>
</dbReference>
<dbReference type="InterPro" id="IPR008963">
    <property type="entry name" value="Purple_acid_Pase-like_N"/>
</dbReference>
<dbReference type="SUPFAM" id="SSF56300">
    <property type="entry name" value="Metallo-dependent phosphatases"/>
    <property type="match status" value="1"/>
</dbReference>
<accession>A0ABR9ZR14</accession>
<evidence type="ECO:0000313" key="4">
    <source>
        <dbReference type="Proteomes" id="UP000614200"/>
    </source>
</evidence>
<evidence type="ECO:0000256" key="1">
    <source>
        <dbReference type="ARBA" id="ARBA00022729"/>
    </source>
</evidence>
<organism evidence="3 4">
    <name type="scientific">Fusibacter ferrireducens</name>
    <dbReference type="NCBI Taxonomy" id="2785058"/>
    <lineage>
        <taxon>Bacteria</taxon>
        <taxon>Bacillati</taxon>
        <taxon>Bacillota</taxon>
        <taxon>Clostridia</taxon>
        <taxon>Eubacteriales</taxon>
        <taxon>Eubacteriales Family XII. Incertae Sedis</taxon>
        <taxon>Fusibacter</taxon>
    </lineage>
</organism>
<dbReference type="InterPro" id="IPR029052">
    <property type="entry name" value="Metallo-depent_PP-like"/>
</dbReference>
<dbReference type="Proteomes" id="UP000614200">
    <property type="component" value="Unassembled WGS sequence"/>
</dbReference>
<gene>
    <name evidence="3" type="ORF">ISU02_04620</name>
</gene>
<evidence type="ECO:0000259" key="2">
    <source>
        <dbReference type="PROSITE" id="PS51782"/>
    </source>
</evidence>
<dbReference type="InterPro" id="IPR018392">
    <property type="entry name" value="LysM"/>
</dbReference>
<dbReference type="PANTHER" id="PTHR45867:SF3">
    <property type="entry name" value="ACID PHOSPHATASE TYPE 7"/>
    <property type="match status" value="1"/>
</dbReference>
<dbReference type="SUPFAM" id="SSF49363">
    <property type="entry name" value="Purple acid phosphatase, N-terminal domain"/>
    <property type="match status" value="1"/>
</dbReference>
<dbReference type="RefSeq" id="WP_194700617.1">
    <property type="nucleotide sequence ID" value="NZ_JADKNH010000002.1"/>
</dbReference>
<dbReference type="PROSITE" id="PS51782">
    <property type="entry name" value="LYSM"/>
    <property type="match status" value="1"/>
</dbReference>